<evidence type="ECO:0000256" key="2">
    <source>
        <dbReference type="ARBA" id="ARBA00023315"/>
    </source>
</evidence>
<dbReference type="AlphaFoldDB" id="A0A0H5NRZ8"/>
<dbReference type="PROSITE" id="PS51186">
    <property type="entry name" value="GNAT"/>
    <property type="match status" value="1"/>
</dbReference>
<dbReference type="Gene3D" id="3.40.630.30">
    <property type="match status" value="1"/>
</dbReference>
<name>A0A0H5NRZ8_NOCFR</name>
<dbReference type="EC" id="2.3.1.-" evidence="4"/>
<dbReference type="CDD" id="cd04301">
    <property type="entry name" value="NAT_SF"/>
    <property type="match status" value="1"/>
</dbReference>
<evidence type="ECO:0000313" key="5">
    <source>
        <dbReference type="Proteomes" id="UP000057820"/>
    </source>
</evidence>
<dbReference type="PANTHER" id="PTHR43800:SF1">
    <property type="entry name" value="PEPTIDYL-LYSINE N-ACETYLTRANSFERASE YJAB"/>
    <property type="match status" value="1"/>
</dbReference>
<accession>A0A0H5NRZ8</accession>
<dbReference type="Pfam" id="PF00583">
    <property type="entry name" value="Acetyltransf_1"/>
    <property type="match status" value="1"/>
</dbReference>
<gene>
    <name evidence="4" type="primary">yjaB_2</name>
    <name evidence="4" type="ORF">ERS450000_02765</name>
</gene>
<dbReference type="KEGG" id="nfr:ERS450000_02765"/>
<evidence type="ECO:0000259" key="3">
    <source>
        <dbReference type="PROSITE" id="PS51186"/>
    </source>
</evidence>
<dbReference type="InterPro" id="IPR000182">
    <property type="entry name" value="GNAT_dom"/>
</dbReference>
<keyword evidence="2 4" id="KW-0012">Acyltransferase</keyword>
<feature type="domain" description="N-acetyltransferase" evidence="3">
    <location>
        <begin position="1"/>
        <end position="154"/>
    </location>
</feature>
<dbReference type="EMBL" id="LN868938">
    <property type="protein sequence ID" value="CRY78123.1"/>
    <property type="molecule type" value="Genomic_DNA"/>
</dbReference>
<dbReference type="SUPFAM" id="SSF55729">
    <property type="entry name" value="Acyl-CoA N-acyltransferases (Nat)"/>
    <property type="match status" value="1"/>
</dbReference>
<dbReference type="GO" id="GO:0016747">
    <property type="term" value="F:acyltransferase activity, transferring groups other than amino-acyl groups"/>
    <property type="evidence" value="ECO:0007669"/>
    <property type="project" value="InterPro"/>
</dbReference>
<evidence type="ECO:0000313" key="4">
    <source>
        <dbReference type="EMBL" id="CRY78123.1"/>
    </source>
</evidence>
<proteinExistence type="predicted"/>
<dbReference type="InterPro" id="IPR016181">
    <property type="entry name" value="Acyl_CoA_acyltransferase"/>
</dbReference>
<organism evidence="4 5">
    <name type="scientific">Nocardia farcinica</name>
    <dbReference type="NCBI Taxonomy" id="37329"/>
    <lineage>
        <taxon>Bacteria</taxon>
        <taxon>Bacillati</taxon>
        <taxon>Actinomycetota</taxon>
        <taxon>Actinomycetes</taxon>
        <taxon>Mycobacteriales</taxon>
        <taxon>Nocardiaceae</taxon>
        <taxon>Nocardia</taxon>
    </lineage>
</organism>
<protein>
    <submittedName>
        <fullName evidence="4">Uncharacterized N-acetyltransferase YjaB</fullName>
        <ecNumber evidence="4">2.3.1.-</ecNumber>
    </submittedName>
</protein>
<sequence length="174" mass="19111">MSIRAAVEADLCVLQDIERAAGKPFADVGMTEVAEDEPPTLATLREYLAEDRAWVCVDASDRPIGYLVLDLVDGNAHIDQVSVHPDHSGHRLGKQLIDHAVAWARDHGLPAVTLTTFVDVPWNGPYYARLGFRALTAETETPGLRALRAAEAAHGLDRWPRQCMRADVATWTFG</sequence>
<reference evidence="5" key="1">
    <citation type="submission" date="2015-03" db="EMBL/GenBank/DDBJ databases">
        <authorList>
            <consortium name="Pathogen Informatics"/>
        </authorList>
    </citation>
    <scope>NUCLEOTIDE SEQUENCE [LARGE SCALE GENOMIC DNA]</scope>
    <source>
        <strain evidence="5">NCTC11134</strain>
    </source>
</reference>
<keyword evidence="1 4" id="KW-0808">Transferase</keyword>
<evidence type="ECO:0000256" key="1">
    <source>
        <dbReference type="ARBA" id="ARBA00022679"/>
    </source>
</evidence>
<dbReference type="PANTHER" id="PTHR43800">
    <property type="entry name" value="PEPTIDYL-LYSINE N-ACETYLTRANSFERASE YJAB"/>
    <property type="match status" value="1"/>
</dbReference>
<dbReference type="Proteomes" id="UP000057820">
    <property type="component" value="Chromosome 1"/>
</dbReference>